<dbReference type="PANTHER" id="PTHR34069">
    <property type="entry name" value="3-OXOACYL-[ACYL-CARRIER-PROTEIN] SYNTHASE 3"/>
    <property type="match status" value="1"/>
</dbReference>
<comment type="caution">
    <text evidence="2">The sequence shown here is derived from an EMBL/GenBank/DDBJ whole genome shotgun (WGS) entry which is preliminary data.</text>
</comment>
<dbReference type="InterPro" id="IPR016039">
    <property type="entry name" value="Thiolase-like"/>
</dbReference>
<organism evidence="2 3">
    <name type="scientific">Streptomyces lavenduligriseus</name>
    <dbReference type="NCBI Taxonomy" id="67315"/>
    <lineage>
        <taxon>Bacteria</taxon>
        <taxon>Bacillati</taxon>
        <taxon>Actinomycetota</taxon>
        <taxon>Actinomycetes</taxon>
        <taxon>Kitasatosporales</taxon>
        <taxon>Streptomycetaceae</taxon>
        <taxon>Streptomyces</taxon>
    </lineage>
</organism>
<dbReference type="SUPFAM" id="SSF53901">
    <property type="entry name" value="Thiolase-like"/>
    <property type="match status" value="2"/>
</dbReference>
<accession>A0ABT0NT27</accession>
<feature type="region of interest" description="Disordered" evidence="1">
    <location>
        <begin position="209"/>
        <end position="248"/>
    </location>
</feature>
<dbReference type="Gene3D" id="3.40.47.10">
    <property type="match status" value="2"/>
</dbReference>
<protein>
    <recommendedName>
        <fullName evidence="4">3-oxoacyl-ACP synthase</fullName>
    </recommendedName>
</protein>
<reference evidence="2 3" key="1">
    <citation type="submission" date="2022-05" db="EMBL/GenBank/DDBJ databases">
        <title>Genome Resource of Streptomyces lavenduligriseus GA1-1, a Strain with Broad-Spectrum Antifungal Activity against Phytopathogenic Fungi.</title>
        <authorList>
            <person name="Qi D."/>
        </authorList>
    </citation>
    <scope>NUCLEOTIDE SEQUENCE [LARGE SCALE GENOMIC DNA]</scope>
    <source>
        <strain evidence="2 3">GA1-1</strain>
    </source>
</reference>
<keyword evidence="3" id="KW-1185">Reference proteome</keyword>
<dbReference type="EMBL" id="JAMCCK010000019">
    <property type="protein sequence ID" value="MCL3994622.1"/>
    <property type="molecule type" value="Genomic_DNA"/>
</dbReference>
<dbReference type="PANTHER" id="PTHR34069:SF2">
    <property type="entry name" value="BETA-KETOACYL-[ACYL-CARRIER-PROTEIN] SYNTHASE III"/>
    <property type="match status" value="1"/>
</dbReference>
<evidence type="ECO:0000313" key="2">
    <source>
        <dbReference type="EMBL" id="MCL3994622.1"/>
    </source>
</evidence>
<evidence type="ECO:0000313" key="3">
    <source>
        <dbReference type="Proteomes" id="UP001202052"/>
    </source>
</evidence>
<evidence type="ECO:0000256" key="1">
    <source>
        <dbReference type="SAM" id="MobiDB-lite"/>
    </source>
</evidence>
<evidence type="ECO:0008006" key="4">
    <source>
        <dbReference type="Google" id="ProtNLM"/>
    </source>
</evidence>
<proteinExistence type="predicted"/>
<name>A0ABT0NT27_9ACTN</name>
<dbReference type="RefSeq" id="WP_249459695.1">
    <property type="nucleotide sequence ID" value="NZ_JAMCCK010000019.1"/>
</dbReference>
<gene>
    <name evidence="2" type="ORF">M4438_14000</name>
</gene>
<dbReference type="Proteomes" id="UP001202052">
    <property type="component" value="Unassembled WGS sequence"/>
</dbReference>
<sequence>MSAHTGTSAGIRIGPVHFWHPEHTLAVTDLPERATLPEARDRQLLALGIDRVRVAGGLTETDLAERAALGALADSGTDPADLDGLLLVQGRAPEYLMASEATRLQHRIGATRALTLGVGDLGCVSSSAAIEIGAALLRGRGGPGRILVAMGVRAAATARYRPPMTVLGDCGAAFLLTTGDDDGGGALSVAGGDTGGGAPYTSGGHTVGAAPYSSGGGPSTVGGAPYTSGSGGPYTPGDDTAGGAPRPAGGRAARYRLLGQELRSDGRYADLFRIRYRELPPERWAEECADENAYSFQLAIESRNRLRDLNAELLRRCATTQDELAAVVMQNLSMGAFAFWQDALGLKIADVCRDNLAGHGHLGPADVLMNLESLAPSVPAGGKVLVMNSSPVAAWCTALVERLPD</sequence>